<feature type="region of interest" description="Disordered" evidence="1">
    <location>
        <begin position="20"/>
        <end position="39"/>
    </location>
</feature>
<dbReference type="Proteomes" id="UP000054567">
    <property type="component" value="Unassembled WGS sequence"/>
</dbReference>
<evidence type="ECO:0000313" key="3">
    <source>
        <dbReference type="Proteomes" id="UP000054567"/>
    </source>
</evidence>
<dbReference type="VEuPathDB" id="FungiDB:CPAG_06157"/>
<dbReference type="EMBL" id="DS268112">
    <property type="protein sequence ID" value="KMM69844.1"/>
    <property type="molecule type" value="Genomic_DNA"/>
</dbReference>
<dbReference type="InterPro" id="IPR016712">
    <property type="entry name" value="Rbsml_bS1m-like"/>
</dbReference>
<dbReference type="GO" id="GO:0005763">
    <property type="term" value="C:mitochondrial small ribosomal subunit"/>
    <property type="evidence" value="ECO:0007669"/>
    <property type="project" value="TreeGrafter"/>
</dbReference>
<dbReference type="PANTHER" id="PTHR28058">
    <property type="entry name" value="37S RIBOSOMAL PROTEIN MRP51, MITOCHONDRIAL"/>
    <property type="match status" value="1"/>
</dbReference>
<dbReference type="Pfam" id="PF11709">
    <property type="entry name" value="Mit_ribos_Mrp51"/>
    <property type="match status" value="1"/>
</dbReference>
<dbReference type="PANTHER" id="PTHR28058:SF1">
    <property type="entry name" value="SMALL RIBOSOMAL SUBUNIT PROTEIN BS1M"/>
    <property type="match status" value="1"/>
</dbReference>
<reference evidence="3" key="2">
    <citation type="journal article" date="2009" name="Genome Res.">
        <title>Comparative genomic analyses of the human fungal pathogens Coccidioides and their relatives.</title>
        <authorList>
            <person name="Sharpton T.J."/>
            <person name="Stajich J.E."/>
            <person name="Rounsley S.D."/>
            <person name="Gardner M.J."/>
            <person name="Wortman J.R."/>
            <person name="Jordar V.S."/>
            <person name="Maiti R."/>
            <person name="Kodira C.D."/>
            <person name="Neafsey D.E."/>
            <person name="Zeng Q."/>
            <person name="Hung C.-Y."/>
            <person name="McMahan C."/>
            <person name="Muszewska A."/>
            <person name="Grynberg M."/>
            <person name="Mandel M.A."/>
            <person name="Kellner E.M."/>
            <person name="Barker B.M."/>
            <person name="Galgiani J.N."/>
            <person name="Orbach M.J."/>
            <person name="Kirkland T.N."/>
            <person name="Cole G.T."/>
            <person name="Henn M.R."/>
            <person name="Birren B.W."/>
            <person name="Taylor J.W."/>
        </authorList>
    </citation>
    <scope>NUCLEOTIDE SEQUENCE [LARGE SCALE GENOMIC DNA]</scope>
    <source>
        <strain evidence="3">RMSCC 3488</strain>
    </source>
</reference>
<evidence type="ECO:0000256" key="1">
    <source>
        <dbReference type="SAM" id="MobiDB-lite"/>
    </source>
</evidence>
<reference evidence="2 3" key="1">
    <citation type="submission" date="2007-06" db="EMBL/GenBank/DDBJ databases">
        <title>The Genome Sequence of Coccidioides posadasii RMSCC_3488.</title>
        <authorList>
            <consortium name="Coccidioides Genome Resources Consortium"/>
            <consortium name="The Broad Institute Genome Sequencing Platform"/>
            <person name="Henn M.R."/>
            <person name="Sykes S."/>
            <person name="Young S."/>
            <person name="Jaffe D."/>
            <person name="Berlin A."/>
            <person name="Alvarez P."/>
            <person name="Butler J."/>
            <person name="Gnerre S."/>
            <person name="Grabherr M."/>
            <person name="Mauceli E."/>
            <person name="Brockman W."/>
            <person name="Kodira C."/>
            <person name="Alvarado L."/>
            <person name="Zeng Q."/>
            <person name="Crawford M."/>
            <person name="Antoine C."/>
            <person name="Devon K."/>
            <person name="Galgiani J."/>
            <person name="Orsborn K."/>
            <person name="Lewis M.L."/>
            <person name="Nusbaum C."/>
            <person name="Galagan J."/>
            <person name="Birren B."/>
        </authorList>
    </citation>
    <scope>NUCLEOTIDE SEQUENCE [LARGE SCALE GENOMIC DNA]</scope>
    <source>
        <strain evidence="2 3">RMSCC 3488</strain>
    </source>
</reference>
<protein>
    <submittedName>
        <fullName evidence="2">Uncharacterized protein</fullName>
    </submittedName>
</protein>
<evidence type="ECO:0000313" key="2">
    <source>
        <dbReference type="EMBL" id="KMM69844.1"/>
    </source>
</evidence>
<dbReference type="GO" id="GO:0070124">
    <property type="term" value="P:mitochondrial translational initiation"/>
    <property type="evidence" value="ECO:0007669"/>
    <property type="project" value="TreeGrafter"/>
</dbReference>
<sequence>MAGRLSPTANLLRKSRLFSLPQSLSPPATPTSSSTVVESDTATLPFPIRAAIATPPSSLARGDWGLKRPLPAKSTTESSSSPVVRVNHLDTFEHVTDFESAADHATTLKKWQELFLPLSTVLNTGIPSAAGGGRHLSVFEKSADNTHESKNVDDLNAKRFRFKGPWLAGQTETEFQNYLKSVRKQRPQFLQRLRQVLAERKASESRKALLDRGEPIGERQVSQELSDEEFETALRALRANPEALGPEIHKFLDLATPPNVPDQYLTRRRWTAGPSNISSTEYVTHGPPTTHPSAGLSYLRTKAHMDNHPVVGPQQQPKPVEARVLSAKRAQKLRTVIGVGGIVVDDLKSQGWRQNRSLGGPVGPDPDAPGGSKYWVKAERAAIRSDGRVELQVGRPSEAAKSLIGVSDAQQSSVSLPKNLFRSVPRLDT</sequence>
<dbReference type="AlphaFoldDB" id="A0A0J6FLU0"/>
<reference evidence="3" key="3">
    <citation type="journal article" date="2010" name="Genome Res.">
        <title>Population genomic sequencing of Coccidioides fungi reveals recent hybridization and transposon control.</title>
        <authorList>
            <person name="Neafsey D.E."/>
            <person name="Barker B.M."/>
            <person name="Sharpton T.J."/>
            <person name="Stajich J.E."/>
            <person name="Park D.J."/>
            <person name="Whiston E."/>
            <person name="Hung C.-Y."/>
            <person name="McMahan C."/>
            <person name="White J."/>
            <person name="Sykes S."/>
            <person name="Heiman D."/>
            <person name="Young S."/>
            <person name="Zeng Q."/>
            <person name="Abouelleil A."/>
            <person name="Aftuck L."/>
            <person name="Bessette D."/>
            <person name="Brown A."/>
            <person name="FitzGerald M."/>
            <person name="Lui A."/>
            <person name="Macdonald J.P."/>
            <person name="Priest M."/>
            <person name="Orbach M.J."/>
            <person name="Galgiani J.N."/>
            <person name="Kirkland T.N."/>
            <person name="Cole G.T."/>
            <person name="Birren B.W."/>
            <person name="Henn M.R."/>
            <person name="Taylor J.W."/>
            <person name="Rounsley S.D."/>
        </authorList>
    </citation>
    <scope>NUCLEOTIDE SEQUENCE [LARGE SCALE GENOMIC DNA]</scope>
    <source>
        <strain evidence="3">RMSCC 3488</strain>
    </source>
</reference>
<organism evidence="2 3">
    <name type="scientific">Coccidioides posadasii RMSCC 3488</name>
    <dbReference type="NCBI Taxonomy" id="454284"/>
    <lineage>
        <taxon>Eukaryota</taxon>
        <taxon>Fungi</taxon>
        <taxon>Dikarya</taxon>
        <taxon>Ascomycota</taxon>
        <taxon>Pezizomycotina</taxon>
        <taxon>Eurotiomycetes</taxon>
        <taxon>Eurotiomycetidae</taxon>
        <taxon>Onygenales</taxon>
        <taxon>Onygenaceae</taxon>
        <taxon>Coccidioides</taxon>
    </lineage>
</organism>
<gene>
    <name evidence="2" type="ORF">CPAG_06157</name>
</gene>
<dbReference type="OrthoDB" id="2735536at2759"/>
<name>A0A0J6FLU0_COCPO</name>
<feature type="region of interest" description="Disordered" evidence="1">
    <location>
        <begin position="353"/>
        <end position="373"/>
    </location>
</feature>
<accession>A0A0J6FLU0</accession>
<proteinExistence type="predicted"/>
<dbReference type="GO" id="GO:0003735">
    <property type="term" value="F:structural constituent of ribosome"/>
    <property type="evidence" value="ECO:0007669"/>
    <property type="project" value="TreeGrafter"/>
</dbReference>